<proteinExistence type="predicted"/>
<name>A0A6G9Z4P6_9NOCA</name>
<protein>
    <submittedName>
        <fullName evidence="2">Uncharacterized protein</fullName>
    </submittedName>
</protein>
<feature type="signal peptide" evidence="1">
    <location>
        <begin position="1"/>
        <end position="23"/>
    </location>
</feature>
<dbReference type="Proteomes" id="UP000500953">
    <property type="component" value="Chromosome"/>
</dbReference>
<accession>A0A6G9Z4P6</accession>
<evidence type="ECO:0000313" key="3">
    <source>
        <dbReference type="Proteomes" id="UP000500953"/>
    </source>
</evidence>
<keyword evidence="1" id="KW-0732">Signal</keyword>
<evidence type="ECO:0000256" key="1">
    <source>
        <dbReference type="SAM" id="SignalP"/>
    </source>
</evidence>
<gene>
    <name evidence="2" type="ORF">F6W96_18460</name>
</gene>
<sequence length="111" mass="11524">MPSLVSTNSRFFVVPLCVPQVLAAETAIAAGGSLAALTTADLDQVVFPADELATVPACTTAQSGPIAWFATFNGGVPVRTVYSINLATRQVFNTAAHRAAAWTQMVLAQST</sequence>
<reference evidence="2 3" key="1">
    <citation type="journal article" date="2019" name="ACS Chem. Biol.">
        <title>Identification and Mobilization of a Cryptic Antibiotic Biosynthesis Gene Locus from a Human-Pathogenic Nocardia Isolate.</title>
        <authorList>
            <person name="Herisse M."/>
            <person name="Ishida K."/>
            <person name="Porter J.L."/>
            <person name="Howden B."/>
            <person name="Hertweck C."/>
            <person name="Stinear T.P."/>
            <person name="Pidot S.J."/>
        </authorList>
    </citation>
    <scope>NUCLEOTIDE SEQUENCE [LARGE SCALE GENOMIC DNA]</scope>
    <source>
        <strain evidence="2 3">AUSMDU00012715</strain>
    </source>
</reference>
<dbReference type="RefSeq" id="WP_167487342.1">
    <property type="nucleotide sequence ID" value="NZ_CP046173.1"/>
</dbReference>
<evidence type="ECO:0000313" key="2">
    <source>
        <dbReference type="EMBL" id="QIS19983.1"/>
    </source>
</evidence>
<dbReference type="AlphaFoldDB" id="A0A6G9Z4P6"/>
<dbReference type="EMBL" id="CP046173">
    <property type="protein sequence ID" value="QIS19983.1"/>
    <property type="molecule type" value="Genomic_DNA"/>
</dbReference>
<organism evidence="2 3">
    <name type="scientific">Nocardia terpenica</name>
    <dbReference type="NCBI Taxonomy" id="455432"/>
    <lineage>
        <taxon>Bacteria</taxon>
        <taxon>Bacillati</taxon>
        <taxon>Actinomycetota</taxon>
        <taxon>Actinomycetes</taxon>
        <taxon>Mycobacteriales</taxon>
        <taxon>Nocardiaceae</taxon>
        <taxon>Nocardia</taxon>
    </lineage>
</organism>
<feature type="chain" id="PRO_5026207539" evidence="1">
    <location>
        <begin position="24"/>
        <end position="111"/>
    </location>
</feature>